<name>A0A7W5UJG2_9BACT</name>
<gene>
    <name evidence="2" type="ORF">FHS60_001025</name>
</gene>
<evidence type="ECO:0008006" key="4">
    <source>
        <dbReference type="Google" id="ProtNLM"/>
    </source>
</evidence>
<proteinExistence type="predicted"/>
<reference evidence="2 3" key="1">
    <citation type="submission" date="2020-08" db="EMBL/GenBank/DDBJ databases">
        <title>Genomic Encyclopedia of Type Strains, Phase IV (KMG-IV): sequencing the most valuable type-strain genomes for metagenomic binning, comparative biology and taxonomic classification.</title>
        <authorList>
            <person name="Goeker M."/>
        </authorList>
    </citation>
    <scope>NUCLEOTIDE SEQUENCE [LARGE SCALE GENOMIC DNA]</scope>
    <source>
        <strain evidence="2 3">DSM 22548</strain>
    </source>
</reference>
<dbReference type="Proteomes" id="UP000541425">
    <property type="component" value="Unassembled WGS sequence"/>
</dbReference>
<accession>A0A7W5UJG2</accession>
<feature type="chain" id="PRO_5031480454" description="GLUG domain-containing protein" evidence="1">
    <location>
        <begin position="26"/>
        <end position="522"/>
    </location>
</feature>
<keyword evidence="1" id="KW-0732">Signal</keyword>
<organism evidence="2 3">
    <name type="scientific">Alloprevotella rava</name>
    <dbReference type="NCBI Taxonomy" id="671218"/>
    <lineage>
        <taxon>Bacteria</taxon>
        <taxon>Pseudomonadati</taxon>
        <taxon>Bacteroidota</taxon>
        <taxon>Bacteroidia</taxon>
        <taxon>Bacteroidales</taxon>
        <taxon>Prevotellaceae</taxon>
        <taxon>Alloprevotella</taxon>
    </lineage>
</organism>
<comment type="caution">
    <text evidence="2">The sequence shown here is derived from an EMBL/GenBank/DDBJ whole genome shotgun (WGS) entry which is preliminary data.</text>
</comment>
<evidence type="ECO:0000256" key="1">
    <source>
        <dbReference type="SAM" id="SignalP"/>
    </source>
</evidence>
<evidence type="ECO:0000313" key="2">
    <source>
        <dbReference type="EMBL" id="MBB3702562.1"/>
    </source>
</evidence>
<dbReference type="Gene3D" id="2.160.20.110">
    <property type="match status" value="1"/>
</dbReference>
<evidence type="ECO:0000313" key="3">
    <source>
        <dbReference type="Proteomes" id="UP000541425"/>
    </source>
</evidence>
<protein>
    <recommendedName>
        <fullName evidence="4">GLUG domain-containing protein</fullName>
    </recommendedName>
</protein>
<feature type="signal peptide" evidence="1">
    <location>
        <begin position="1"/>
        <end position="25"/>
    </location>
</feature>
<dbReference type="AlphaFoldDB" id="A0A7W5UJG2"/>
<dbReference type="EMBL" id="JACICA010000004">
    <property type="protein sequence ID" value="MBB3702562.1"/>
    <property type="molecule type" value="Genomic_DNA"/>
</dbReference>
<sequence>MKTTNIIQRLYLCLFALVLATPARAQSGSGNETFTIASKEDWKEYCDLVESGQLLDAKMTADIDLGKEVWIVGSTYSHYTSTFDGQGHTLTVDWTVNGYDQGYPFRILGDGATIKNLRVKGKIMSEYGPIAGLAGVIEGNVTFSGCVSDVELIYNDNTPQSLSGMVRWIHNGKVTFTDCLVKGTLNATTENGKKGMGGFVGQQDGTCELNNCLYAGTSNAGEDSYYLTPCGEEQGTKAIEKELKNGVMTHKLQNSRTDDSYWAQVLGNLPDLYRAADKNVPNYVYYDAANSRWACENFVLTDGQLLPIGIDFLATKATYERPFTKMRTATLCLPYELPIQGFKGYTISGGEGNRAYFEEVTGTLEAYRPYYFVADGEPQFGGTNLQVKAYDDAHLKTTTPKGYNLTGTMDGVDNATAAAANAYILQDDGIFHKVTTEYPSAVVPIYRAYITCPKAAGAKELDIVLNGEATGINGVADNAANMKNGPVYDLHGRRMADHLDATTRQQLPAGIYIVGGRKLIIK</sequence>
<dbReference type="RefSeq" id="WP_244957436.1">
    <property type="nucleotide sequence ID" value="NZ_JACICA010000004.1"/>
</dbReference>